<accession>A0A6P5FFD4</accession>
<dbReference type="RefSeq" id="XP_020094669.1">
    <property type="nucleotide sequence ID" value="XM_020239080.1"/>
</dbReference>
<dbReference type="Gene3D" id="3.80.10.10">
    <property type="entry name" value="Ribonuclease Inhibitor"/>
    <property type="match status" value="1"/>
</dbReference>
<gene>
    <name evidence="4" type="primary">LOC109714443</name>
</gene>
<proteinExistence type="predicted"/>
<dbReference type="Pfam" id="PF24758">
    <property type="entry name" value="LRR_At5g56370"/>
    <property type="match status" value="1"/>
</dbReference>
<evidence type="ECO:0000259" key="2">
    <source>
        <dbReference type="PROSITE" id="PS50181"/>
    </source>
</evidence>
<dbReference type="CDD" id="cd22160">
    <property type="entry name" value="F-box_AtFBL13-like"/>
    <property type="match status" value="1"/>
</dbReference>
<evidence type="ECO:0000313" key="3">
    <source>
        <dbReference type="Proteomes" id="UP000515123"/>
    </source>
</evidence>
<protein>
    <submittedName>
        <fullName evidence="4">FBD-associated F-box protein At5g22730-like</fullName>
    </submittedName>
</protein>
<dbReference type="Proteomes" id="UP000515123">
    <property type="component" value="Linkage group 8"/>
</dbReference>
<reference evidence="4" key="2">
    <citation type="submission" date="2025-08" db="UniProtKB">
        <authorList>
            <consortium name="RefSeq"/>
        </authorList>
    </citation>
    <scope>IDENTIFICATION</scope>
    <source>
        <tissue evidence="4">Leaf</tissue>
    </source>
</reference>
<dbReference type="Pfam" id="PF08387">
    <property type="entry name" value="FBD"/>
    <property type="match status" value="1"/>
</dbReference>
<dbReference type="Gramene" id="Aco014578.1.mrna1">
    <property type="protein sequence ID" value="Aco014578.1.mrna1"/>
    <property type="gene ID" value="Aco014578.1.path1"/>
</dbReference>
<dbReference type="InterPro" id="IPR032675">
    <property type="entry name" value="LRR_dom_sf"/>
</dbReference>
<dbReference type="PROSITE" id="PS50181">
    <property type="entry name" value="FBOX"/>
    <property type="match status" value="1"/>
</dbReference>
<dbReference type="SUPFAM" id="SSF81383">
    <property type="entry name" value="F-box domain"/>
    <property type="match status" value="1"/>
</dbReference>
<evidence type="ECO:0000313" key="4">
    <source>
        <dbReference type="RefSeq" id="XP_020094669.1"/>
    </source>
</evidence>
<dbReference type="GeneID" id="109714443"/>
<evidence type="ECO:0000256" key="1">
    <source>
        <dbReference type="SAM" id="MobiDB-lite"/>
    </source>
</evidence>
<sequence length="555" mass="62006">MAKRPLSPCPKESPTTTTAKRLRLRSSSEEEDGGGAADRISALPDAVLQRILSLLPISAAARTSALSRRWRLLWTAVPSLNLHHHHHPPAADSSSSYHRFVLSMLSALLRRSSSDAVCSLRFLADHPHIADAAGYSSSSFPCCAADEIAAFALRSGAQELSLDFKISSRDSITDITECLEDKEVGETYSYKLLHRLPPSLLKLSPSLRVLRLKDCRIRVPSAAAAGGGLLAPQLETLWLTRVYPAEGGDGRIQPLLDGLVAGCPKLESLGLEGYPMGWQRNAVEFVVPPSEDLTLSCRQLIHLTVRCCHCFRSVQVDAPRLESLQFVGEVPPGYRFVLVGSPGLVRAEVVYCYCPNRYVFDAEERRNGLLQKLSHVQSLSIQSRTPMDYLVSRRVGDKTPPIYRQLRTLELQGTFPSFYLEDDASISYILSFLGEMPILEHLTLGLSSKIWPIDSSDETNELFVLKKHFWDEECEVPELEGVTVNCLQHSLKTIKITEFYEMEIHITLVKYLLRNAFKLEEMWVRGGPALYADHLRIQQELLKLRADSSTKITLI</sequence>
<dbReference type="InterPro" id="IPR050232">
    <property type="entry name" value="FBL13/AtMIF1-like"/>
</dbReference>
<keyword evidence="3" id="KW-1185">Reference proteome</keyword>
<dbReference type="InterPro" id="IPR053781">
    <property type="entry name" value="F-box_AtFBL13-like"/>
</dbReference>
<dbReference type="PANTHER" id="PTHR31900:SF30">
    <property type="entry name" value="SUPERFAMILY PROTEIN, PUTATIVE-RELATED"/>
    <property type="match status" value="1"/>
</dbReference>
<dbReference type="InterPro" id="IPR036047">
    <property type="entry name" value="F-box-like_dom_sf"/>
</dbReference>
<dbReference type="Pfam" id="PF00646">
    <property type="entry name" value="F-box"/>
    <property type="match status" value="1"/>
</dbReference>
<dbReference type="Gene3D" id="1.20.1280.50">
    <property type="match status" value="1"/>
</dbReference>
<feature type="domain" description="F-box" evidence="2">
    <location>
        <begin position="37"/>
        <end position="73"/>
    </location>
</feature>
<reference evidence="3" key="1">
    <citation type="journal article" date="2015" name="Nat. Genet.">
        <title>The pineapple genome and the evolution of CAM photosynthesis.</title>
        <authorList>
            <person name="Ming R."/>
            <person name="VanBuren R."/>
            <person name="Wai C.M."/>
            <person name="Tang H."/>
            <person name="Schatz M.C."/>
            <person name="Bowers J.E."/>
            <person name="Lyons E."/>
            <person name="Wang M.L."/>
            <person name="Chen J."/>
            <person name="Biggers E."/>
            <person name="Zhang J."/>
            <person name="Huang L."/>
            <person name="Zhang L."/>
            <person name="Miao W."/>
            <person name="Zhang J."/>
            <person name="Ye Z."/>
            <person name="Miao C."/>
            <person name="Lin Z."/>
            <person name="Wang H."/>
            <person name="Zhou H."/>
            <person name="Yim W.C."/>
            <person name="Priest H.D."/>
            <person name="Zheng C."/>
            <person name="Woodhouse M."/>
            <person name="Edger P.P."/>
            <person name="Guyot R."/>
            <person name="Guo H.B."/>
            <person name="Guo H."/>
            <person name="Zheng G."/>
            <person name="Singh R."/>
            <person name="Sharma A."/>
            <person name="Min X."/>
            <person name="Zheng Y."/>
            <person name="Lee H."/>
            <person name="Gurtowski J."/>
            <person name="Sedlazeck F.J."/>
            <person name="Harkess A."/>
            <person name="McKain M.R."/>
            <person name="Liao Z."/>
            <person name="Fang J."/>
            <person name="Liu J."/>
            <person name="Zhang X."/>
            <person name="Zhang Q."/>
            <person name="Hu W."/>
            <person name="Qin Y."/>
            <person name="Wang K."/>
            <person name="Chen L.Y."/>
            <person name="Shirley N."/>
            <person name="Lin Y.R."/>
            <person name="Liu L.Y."/>
            <person name="Hernandez A.G."/>
            <person name="Wright C.L."/>
            <person name="Bulone V."/>
            <person name="Tuskan G.A."/>
            <person name="Heath K."/>
            <person name="Zee F."/>
            <person name="Moore P.H."/>
            <person name="Sunkar R."/>
            <person name="Leebens-Mack J.H."/>
            <person name="Mockler T."/>
            <person name="Bennetzen J.L."/>
            <person name="Freeling M."/>
            <person name="Sankoff D."/>
            <person name="Paterson A.H."/>
            <person name="Zhu X."/>
            <person name="Yang X."/>
            <person name="Smith J.A."/>
            <person name="Cushman J.C."/>
            <person name="Paull R.E."/>
            <person name="Yu Q."/>
        </authorList>
    </citation>
    <scope>NUCLEOTIDE SEQUENCE [LARGE SCALE GENOMIC DNA]</scope>
    <source>
        <strain evidence="3">cv. F153</strain>
    </source>
</reference>
<dbReference type="PANTHER" id="PTHR31900">
    <property type="entry name" value="F-BOX/RNI SUPERFAMILY PROTEIN-RELATED"/>
    <property type="match status" value="1"/>
</dbReference>
<dbReference type="InterPro" id="IPR055411">
    <property type="entry name" value="LRR_FXL15/At3g58940/PEG3-like"/>
</dbReference>
<dbReference type="InterPro" id="IPR001810">
    <property type="entry name" value="F-box_dom"/>
</dbReference>
<dbReference type="AlphaFoldDB" id="A0A6P5FFD4"/>
<dbReference type="SMART" id="SM00579">
    <property type="entry name" value="FBD"/>
    <property type="match status" value="1"/>
</dbReference>
<feature type="region of interest" description="Disordered" evidence="1">
    <location>
        <begin position="1"/>
        <end position="37"/>
    </location>
</feature>
<dbReference type="SUPFAM" id="SSF52047">
    <property type="entry name" value="RNI-like"/>
    <property type="match status" value="1"/>
</dbReference>
<name>A0A6P5FFD4_ANACO</name>
<organism evidence="3 4">
    <name type="scientific">Ananas comosus</name>
    <name type="common">Pineapple</name>
    <name type="synonym">Ananas ananas</name>
    <dbReference type="NCBI Taxonomy" id="4615"/>
    <lineage>
        <taxon>Eukaryota</taxon>
        <taxon>Viridiplantae</taxon>
        <taxon>Streptophyta</taxon>
        <taxon>Embryophyta</taxon>
        <taxon>Tracheophyta</taxon>
        <taxon>Spermatophyta</taxon>
        <taxon>Magnoliopsida</taxon>
        <taxon>Liliopsida</taxon>
        <taxon>Poales</taxon>
        <taxon>Bromeliaceae</taxon>
        <taxon>Bromelioideae</taxon>
        <taxon>Ananas</taxon>
    </lineage>
</organism>
<dbReference type="InterPro" id="IPR006566">
    <property type="entry name" value="FBD"/>
</dbReference>